<evidence type="ECO:0000256" key="2">
    <source>
        <dbReference type="ARBA" id="ARBA00023242"/>
    </source>
</evidence>
<protein>
    <submittedName>
        <fullName evidence="4">Putative CDK-activating kinase assembly factor MAT1</fullName>
    </submittedName>
</protein>
<evidence type="ECO:0000256" key="1">
    <source>
        <dbReference type="ARBA" id="ARBA00004123"/>
    </source>
</evidence>
<comment type="caution">
    <text evidence="4">The sequence shown here is derived from an EMBL/GenBank/DDBJ whole genome shotgun (WGS) entry which is preliminary data.</text>
</comment>
<evidence type="ECO:0000313" key="5">
    <source>
        <dbReference type="Proteomes" id="UP000230750"/>
    </source>
</evidence>
<dbReference type="STRING" id="307972.A0A2G8L787"/>
<dbReference type="GO" id="GO:0006357">
    <property type="term" value="P:regulation of transcription by RNA polymerase II"/>
    <property type="evidence" value="ECO:0007669"/>
    <property type="project" value="TreeGrafter"/>
</dbReference>
<evidence type="ECO:0000259" key="3">
    <source>
        <dbReference type="Pfam" id="PF06391"/>
    </source>
</evidence>
<feature type="domain" description="MAT1 centre" evidence="3">
    <location>
        <begin position="29"/>
        <end position="191"/>
    </location>
</feature>
<keyword evidence="5" id="KW-1185">Reference proteome</keyword>
<dbReference type="PANTHER" id="PTHR12683">
    <property type="entry name" value="CDK-ACTIVATING KINASE ASSEMBLY FACTOR MAT1"/>
    <property type="match status" value="1"/>
</dbReference>
<evidence type="ECO:0000313" key="4">
    <source>
        <dbReference type="EMBL" id="PIK56131.1"/>
    </source>
</evidence>
<keyword evidence="4" id="KW-0418">Kinase</keyword>
<reference evidence="4 5" key="1">
    <citation type="journal article" date="2017" name="PLoS Biol.">
        <title>The sea cucumber genome provides insights into morphological evolution and visceral regeneration.</title>
        <authorList>
            <person name="Zhang X."/>
            <person name="Sun L."/>
            <person name="Yuan J."/>
            <person name="Sun Y."/>
            <person name="Gao Y."/>
            <person name="Zhang L."/>
            <person name="Li S."/>
            <person name="Dai H."/>
            <person name="Hamel J.F."/>
            <person name="Liu C."/>
            <person name="Yu Y."/>
            <person name="Liu S."/>
            <person name="Lin W."/>
            <person name="Guo K."/>
            <person name="Jin S."/>
            <person name="Xu P."/>
            <person name="Storey K.B."/>
            <person name="Huan P."/>
            <person name="Zhang T."/>
            <person name="Zhou Y."/>
            <person name="Zhang J."/>
            <person name="Lin C."/>
            <person name="Li X."/>
            <person name="Xing L."/>
            <person name="Huo D."/>
            <person name="Sun M."/>
            <person name="Wang L."/>
            <person name="Mercier A."/>
            <person name="Li F."/>
            <person name="Yang H."/>
            <person name="Xiang J."/>
        </authorList>
    </citation>
    <scope>NUCLEOTIDE SEQUENCE [LARGE SCALE GENOMIC DNA]</scope>
    <source>
        <strain evidence="4">Shaxun</strain>
        <tissue evidence="4">Muscle</tissue>
    </source>
</reference>
<organism evidence="4 5">
    <name type="scientific">Stichopus japonicus</name>
    <name type="common">Sea cucumber</name>
    <dbReference type="NCBI Taxonomy" id="307972"/>
    <lineage>
        <taxon>Eukaryota</taxon>
        <taxon>Metazoa</taxon>
        <taxon>Echinodermata</taxon>
        <taxon>Eleutherozoa</taxon>
        <taxon>Echinozoa</taxon>
        <taxon>Holothuroidea</taxon>
        <taxon>Aspidochirotacea</taxon>
        <taxon>Aspidochirotida</taxon>
        <taxon>Stichopodidae</taxon>
        <taxon>Apostichopus</taxon>
    </lineage>
</organism>
<dbReference type="GO" id="GO:0005675">
    <property type="term" value="C:transcription factor TFIIH holo complex"/>
    <property type="evidence" value="ECO:0007669"/>
    <property type="project" value="InterPro"/>
</dbReference>
<dbReference type="InterPro" id="IPR015877">
    <property type="entry name" value="MAT1_centre"/>
</dbReference>
<keyword evidence="4" id="KW-0808">Transferase</keyword>
<dbReference type="Gene3D" id="3.30.40.10">
    <property type="entry name" value="Zinc/RING finger domain, C3HC4 (zinc finger)"/>
    <property type="match status" value="1"/>
</dbReference>
<dbReference type="InterPro" id="IPR013083">
    <property type="entry name" value="Znf_RING/FYVE/PHD"/>
</dbReference>
<dbReference type="EMBL" id="MRZV01000187">
    <property type="protein sequence ID" value="PIK56131.1"/>
    <property type="molecule type" value="Genomic_DNA"/>
</dbReference>
<gene>
    <name evidence="4" type="ORF">BSL78_06950</name>
</gene>
<dbReference type="PANTHER" id="PTHR12683:SF13">
    <property type="entry name" value="CDK-ACTIVATING KINASE ASSEMBLY FACTOR MAT1"/>
    <property type="match status" value="1"/>
</dbReference>
<comment type="subcellular location">
    <subcellularLocation>
        <location evidence="1">Nucleus</location>
    </subcellularLocation>
</comment>
<dbReference type="OrthoDB" id="5963at2759"/>
<dbReference type="GO" id="GO:0016301">
    <property type="term" value="F:kinase activity"/>
    <property type="evidence" value="ECO:0007669"/>
    <property type="project" value="UniProtKB-KW"/>
</dbReference>
<dbReference type="GO" id="GO:0061575">
    <property type="term" value="F:cyclin-dependent protein serine/threonine kinase activator activity"/>
    <property type="evidence" value="ECO:0007669"/>
    <property type="project" value="InterPro"/>
</dbReference>
<keyword evidence="2" id="KW-0539">Nucleus</keyword>
<dbReference type="AlphaFoldDB" id="A0A2G8L787"/>
<dbReference type="GO" id="GO:0006289">
    <property type="term" value="P:nucleotide-excision repair"/>
    <property type="evidence" value="ECO:0007669"/>
    <property type="project" value="InterPro"/>
</dbReference>
<dbReference type="Proteomes" id="UP000230750">
    <property type="component" value="Unassembled WGS sequence"/>
</dbReference>
<name>A0A2G8L787_STIJA</name>
<proteinExistence type="predicted"/>
<sequence>MSLGQRCENCVELLFGRGSGACPQCNTALRRTQFRLQLFENPTVEREVDIRRRIMKEIILFLDSFNKQEEDFETLDDFNDYLEMVESINGKGFNLSNGIDVEATKKKVESYKRDNKDLIQRNKLRQSKDILFINSILREERNEDEERRTELLFLEKKIENEKIRNKESLLDELMASDAPADEVIASHQSNDVRITIGKVKVGSSFGETFLPAPQGTELTYEYICRRLILSDPVLQC</sequence>
<accession>A0A2G8L787</accession>
<dbReference type="NCBIfam" id="TIGR00570">
    <property type="entry name" value="cdk7"/>
    <property type="match status" value="1"/>
</dbReference>
<dbReference type="Pfam" id="PF06391">
    <property type="entry name" value="MAT1"/>
    <property type="match status" value="1"/>
</dbReference>
<dbReference type="InterPro" id="IPR004575">
    <property type="entry name" value="MAT1/Tfb3"/>
</dbReference>